<accession>A0A5C5YN91</accession>
<dbReference type="Proteomes" id="UP000315010">
    <property type="component" value="Unassembled WGS sequence"/>
</dbReference>
<dbReference type="RefSeq" id="WP_146404109.1">
    <property type="nucleotide sequence ID" value="NZ_SJPJ01000002.1"/>
</dbReference>
<name>A0A5C5YN91_9BACT</name>
<dbReference type="EMBL" id="SJPJ01000002">
    <property type="protein sequence ID" value="TWT76319.1"/>
    <property type="molecule type" value="Genomic_DNA"/>
</dbReference>
<proteinExistence type="predicted"/>
<evidence type="ECO:0000313" key="1">
    <source>
        <dbReference type="EMBL" id="TWT76319.1"/>
    </source>
</evidence>
<evidence type="ECO:0000313" key="2">
    <source>
        <dbReference type="Proteomes" id="UP000315010"/>
    </source>
</evidence>
<sequence>MELKNIVRFPIDIQRANRLLGTRNLAIHCQENQSNPLLVSDPNPSQRPIVLDLYTPQMLFDCGRHFASLAHFCNQIGSRFFVRSSRMVLAGIARKVHGAEMLADPNAYWIGPDSDLPHDAFVLSDAAYEKQTRPGTPHHSLEMLIGRDIPRDLPVMPYPMHPATLRCSDDLSSFKLREHRSRSGVLFAGSQKSKYGHDKMQQQFGVLSRLDLLKVIQQWAGDRADGSVPIVLRDSGKAPIESKDWLPFLAKHSFFVCCPGAAQPMCHNLIEAMSVGTIPLIEYGDRMRPELEDGVTAVCFRGADGLHDALDRIDQMPPKQVETLSRSVAQYYDQHLCGKRFLKSLRDETIDVSLGQVVMPFHSENFYGPLRAWAA</sequence>
<protein>
    <recommendedName>
        <fullName evidence="3">Exostosin family protein</fullName>
    </recommendedName>
</protein>
<evidence type="ECO:0008006" key="3">
    <source>
        <dbReference type="Google" id="ProtNLM"/>
    </source>
</evidence>
<dbReference type="AlphaFoldDB" id="A0A5C5YN91"/>
<reference evidence="1 2" key="1">
    <citation type="submission" date="2019-02" db="EMBL/GenBank/DDBJ databases">
        <title>Deep-cultivation of Planctomycetes and their phenomic and genomic characterization uncovers novel biology.</title>
        <authorList>
            <person name="Wiegand S."/>
            <person name="Jogler M."/>
            <person name="Boedeker C."/>
            <person name="Pinto D."/>
            <person name="Vollmers J."/>
            <person name="Rivas-Marin E."/>
            <person name="Kohn T."/>
            <person name="Peeters S.H."/>
            <person name="Heuer A."/>
            <person name="Rast P."/>
            <person name="Oberbeckmann S."/>
            <person name="Bunk B."/>
            <person name="Jeske O."/>
            <person name="Meyerdierks A."/>
            <person name="Storesund J.E."/>
            <person name="Kallscheuer N."/>
            <person name="Luecker S."/>
            <person name="Lage O.M."/>
            <person name="Pohl T."/>
            <person name="Merkel B.J."/>
            <person name="Hornburger P."/>
            <person name="Mueller R.-W."/>
            <person name="Bruemmer F."/>
            <person name="Labrenz M."/>
            <person name="Spormann A.M."/>
            <person name="Op Den Camp H."/>
            <person name="Overmann J."/>
            <person name="Amann R."/>
            <person name="Jetten M.S.M."/>
            <person name="Mascher T."/>
            <person name="Medema M.H."/>
            <person name="Devos D.P."/>
            <person name="Kaster A.-K."/>
            <person name="Ovreas L."/>
            <person name="Rohde M."/>
            <person name="Galperin M.Y."/>
            <person name="Jogler C."/>
        </authorList>
    </citation>
    <scope>NUCLEOTIDE SEQUENCE [LARGE SCALE GENOMIC DNA]</scope>
    <source>
        <strain evidence="1 2">CA13</strain>
    </source>
</reference>
<comment type="caution">
    <text evidence="1">The sequence shown here is derived from an EMBL/GenBank/DDBJ whole genome shotgun (WGS) entry which is preliminary data.</text>
</comment>
<gene>
    <name evidence="1" type="ORF">CA13_68120</name>
</gene>
<organism evidence="1 2">
    <name type="scientific">Novipirellula herctigrandis</name>
    <dbReference type="NCBI Taxonomy" id="2527986"/>
    <lineage>
        <taxon>Bacteria</taxon>
        <taxon>Pseudomonadati</taxon>
        <taxon>Planctomycetota</taxon>
        <taxon>Planctomycetia</taxon>
        <taxon>Pirellulales</taxon>
        <taxon>Pirellulaceae</taxon>
        <taxon>Novipirellula</taxon>
    </lineage>
</organism>
<dbReference type="OrthoDB" id="5696983at2"/>
<keyword evidence="2" id="KW-1185">Reference proteome</keyword>